<organism evidence="3">
    <name type="scientific">Panstrongylus lignarius</name>
    <dbReference type="NCBI Taxonomy" id="156445"/>
    <lineage>
        <taxon>Eukaryota</taxon>
        <taxon>Metazoa</taxon>
        <taxon>Ecdysozoa</taxon>
        <taxon>Arthropoda</taxon>
        <taxon>Hexapoda</taxon>
        <taxon>Insecta</taxon>
        <taxon>Pterygota</taxon>
        <taxon>Neoptera</taxon>
        <taxon>Paraneoptera</taxon>
        <taxon>Hemiptera</taxon>
        <taxon>Heteroptera</taxon>
        <taxon>Panheteroptera</taxon>
        <taxon>Cimicomorpha</taxon>
        <taxon>Reduviidae</taxon>
        <taxon>Triatominae</taxon>
        <taxon>Panstrongylus</taxon>
    </lineage>
</organism>
<feature type="compositionally biased region" description="Polar residues" evidence="2">
    <location>
        <begin position="179"/>
        <end position="194"/>
    </location>
</feature>
<evidence type="ECO:0000313" key="3">
    <source>
        <dbReference type="EMBL" id="JAW10048.1"/>
    </source>
</evidence>
<feature type="compositionally biased region" description="Polar residues" evidence="2">
    <location>
        <begin position="64"/>
        <end position="73"/>
    </location>
</feature>
<feature type="compositionally biased region" description="Basic and acidic residues" evidence="2">
    <location>
        <begin position="121"/>
        <end position="132"/>
    </location>
</feature>
<proteinExistence type="predicted"/>
<protein>
    <submittedName>
        <fullName evidence="3">Putative ste20-like serine/threonine-protein kinase</fullName>
    </submittedName>
</protein>
<feature type="compositionally biased region" description="Polar residues" evidence="2">
    <location>
        <begin position="14"/>
        <end position="24"/>
    </location>
</feature>
<feature type="coiled-coil region" evidence="1">
    <location>
        <begin position="303"/>
        <end position="330"/>
    </location>
</feature>
<reference evidence="3" key="1">
    <citation type="journal article" date="2018" name="PLoS Negl. Trop. Dis.">
        <title>An insight into the salivary gland and fat body transcriptome of Panstrongylus lignarius (Hemiptera: Heteroptera), the main vector of Chagas disease in Peru.</title>
        <authorList>
            <person name="Nevoa J.C."/>
            <person name="Mendes M.T."/>
            <person name="da Silva M.V."/>
            <person name="Soares S.C."/>
            <person name="Oliveira C.J.F."/>
            <person name="Ribeiro J.M.C."/>
        </authorList>
    </citation>
    <scope>NUCLEOTIDE SEQUENCE</scope>
</reference>
<feature type="compositionally biased region" description="Basic and acidic residues" evidence="2">
    <location>
        <begin position="240"/>
        <end position="251"/>
    </location>
</feature>
<dbReference type="EMBL" id="GFTR01006378">
    <property type="protein sequence ID" value="JAW10048.1"/>
    <property type="molecule type" value="Transcribed_RNA"/>
</dbReference>
<feature type="compositionally biased region" description="Basic and acidic residues" evidence="2">
    <location>
        <begin position="48"/>
        <end position="61"/>
    </location>
</feature>
<feature type="compositionally biased region" description="Polar residues" evidence="2">
    <location>
        <begin position="30"/>
        <end position="47"/>
    </location>
</feature>
<keyword evidence="3" id="KW-0808">Transferase</keyword>
<name>A0A224XJP9_9HEMI</name>
<evidence type="ECO:0000256" key="2">
    <source>
        <dbReference type="SAM" id="MobiDB-lite"/>
    </source>
</evidence>
<keyword evidence="3" id="KW-0418">Kinase</keyword>
<feature type="compositionally biased region" description="Polar residues" evidence="2">
    <location>
        <begin position="97"/>
        <end position="115"/>
    </location>
</feature>
<dbReference type="AlphaFoldDB" id="A0A224XJP9"/>
<keyword evidence="1" id="KW-0175">Coiled coil</keyword>
<sequence>MSSDLTKSGGPAAIQNNGSGTPPNIKSDINDQPSTVPEKQSLINQNTEKMDASLKSIEKLESQPVVQSDNKGQTAKETEETIIEPKLSEVKEINPAINVNSSSPTSDICANSEPNNPLPMKPEEQSPKENVETKTTPSNGNVTDIKQEPVEFYLTSNGESKESAPSPDVKTVKECVEETNASQNENKDASSLVTENFEKQELSTAAEEQTDNKTDEIKPALQNDSNKNNEDTESNSSTVKETKQNETKGEQNEESESIDVHELTEQIFNTINDGKSETLSTPKELLKKNIELQEFIVKLIQVFKEKTNLCANLERQNSALIAQAQSLKDVISITKDLLGIRNMEVEHLHADMSSMEERIKDERVRHNTAVARLNEAMTLNDKLKTEYLVQMDLFQKLREKYNEKVVVLTKENQRLLEIVKNSGLENVLTPEGTAEEKNNPENVAQSEEINEENVDK</sequence>
<evidence type="ECO:0000256" key="1">
    <source>
        <dbReference type="SAM" id="Coils"/>
    </source>
</evidence>
<accession>A0A224XJP9</accession>
<feature type="region of interest" description="Disordered" evidence="2">
    <location>
        <begin position="1"/>
        <end position="261"/>
    </location>
</feature>
<dbReference type="GO" id="GO:0016301">
    <property type="term" value="F:kinase activity"/>
    <property type="evidence" value="ECO:0007669"/>
    <property type="project" value="UniProtKB-KW"/>
</dbReference>
<feature type="region of interest" description="Disordered" evidence="2">
    <location>
        <begin position="429"/>
        <end position="456"/>
    </location>
</feature>
<feature type="compositionally biased region" description="Polar residues" evidence="2">
    <location>
        <begin position="133"/>
        <end position="144"/>
    </location>
</feature>